<dbReference type="Proteomes" id="UP000295444">
    <property type="component" value="Unassembled WGS sequence"/>
</dbReference>
<dbReference type="EMBL" id="SNXZ01000006">
    <property type="protein sequence ID" value="TDP94073.1"/>
    <property type="molecule type" value="Genomic_DNA"/>
</dbReference>
<reference evidence="1 2" key="1">
    <citation type="submission" date="2019-03" db="EMBL/GenBank/DDBJ databases">
        <title>Genomic Encyclopedia of Type Strains, Phase IV (KMG-IV): sequencing the most valuable type-strain genomes for metagenomic binning, comparative biology and taxonomic classification.</title>
        <authorList>
            <person name="Goeker M."/>
        </authorList>
    </citation>
    <scope>NUCLEOTIDE SEQUENCE [LARGE SCALE GENOMIC DNA]</scope>
    <source>
        <strain evidence="1 2">DSM 45361</strain>
    </source>
</reference>
<proteinExistence type="predicted"/>
<dbReference type="InterPro" id="IPR058595">
    <property type="entry name" value="Avidin-like"/>
</dbReference>
<keyword evidence="2" id="KW-1185">Reference proteome</keyword>
<dbReference type="RefSeq" id="WP_243754381.1">
    <property type="nucleotide sequence ID" value="NZ_SNXZ01000006.1"/>
</dbReference>
<protein>
    <submittedName>
        <fullName evidence="1">Uncharacterized protein</fullName>
    </submittedName>
</protein>
<comment type="caution">
    <text evidence="1">The sequence shown here is derived from an EMBL/GenBank/DDBJ whole genome shotgun (WGS) entry which is preliminary data.</text>
</comment>
<evidence type="ECO:0000313" key="2">
    <source>
        <dbReference type="Proteomes" id="UP000295444"/>
    </source>
</evidence>
<dbReference type="AlphaFoldDB" id="A0A4R6S456"/>
<dbReference type="Pfam" id="PF26421">
    <property type="entry name" value="Avidin_like"/>
    <property type="match status" value="1"/>
</dbReference>
<organism evidence="1 2">
    <name type="scientific">Labedaea rhizosphaerae</name>
    <dbReference type="NCBI Taxonomy" id="598644"/>
    <lineage>
        <taxon>Bacteria</taxon>
        <taxon>Bacillati</taxon>
        <taxon>Actinomycetota</taxon>
        <taxon>Actinomycetes</taxon>
        <taxon>Pseudonocardiales</taxon>
        <taxon>Pseudonocardiaceae</taxon>
        <taxon>Labedaea</taxon>
    </lineage>
</organism>
<evidence type="ECO:0000313" key="1">
    <source>
        <dbReference type="EMBL" id="TDP94073.1"/>
    </source>
</evidence>
<gene>
    <name evidence="1" type="ORF">EV186_106467</name>
</gene>
<name>A0A4R6S456_LABRH</name>
<accession>A0A4R6S456</accession>
<sequence>MTLALSYDGKRFGPVGAPAGSSVGTYHQDGSLIWAEFAGTSVQAGRLVGTCGPDGVISAVYCMVTASGATVAGECTSTPATLTDGRVALTEHWRRLDGSSGVSHIEELP</sequence>